<comment type="caution">
    <text evidence="3">The sequence shown here is derived from an EMBL/GenBank/DDBJ whole genome shotgun (WGS) entry which is preliminary data.</text>
</comment>
<keyword evidence="4" id="KW-1185">Reference proteome</keyword>
<protein>
    <submittedName>
        <fullName evidence="3">Uncharacterized protein</fullName>
    </submittedName>
</protein>
<feature type="transmembrane region" description="Helical" evidence="2">
    <location>
        <begin position="88"/>
        <end position="116"/>
    </location>
</feature>
<evidence type="ECO:0000256" key="2">
    <source>
        <dbReference type="SAM" id="Phobius"/>
    </source>
</evidence>
<dbReference type="EMBL" id="CAMGZC010000640">
    <property type="protein sequence ID" value="CAI0649041.1"/>
    <property type="molecule type" value="Genomic_DNA"/>
</dbReference>
<keyword evidence="2" id="KW-0472">Membrane</keyword>
<keyword evidence="2" id="KW-0812">Transmembrane</keyword>
<feature type="compositionally biased region" description="Basic and acidic residues" evidence="1">
    <location>
        <begin position="161"/>
        <end position="172"/>
    </location>
</feature>
<evidence type="ECO:0000256" key="1">
    <source>
        <dbReference type="SAM" id="MobiDB-lite"/>
    </source>
</evidence>
<gene>
    <name evidence="3" type="ORF">CGXH109_LOCUS81982</name>
</gene>
<dbReference type="PANTHER" id="PTHR35395:SF1">
    <property type="entry name" value="DUF6536 DOMAIN-CONTAINING PROTEIN"/>
    <property type="match status" value="1"/>
</dbReference>
<proteinExistence type="predicted"/>
<feature type="region of interest" description="Disordered" evidence="1">
    <location>
        <begin position="153"/>
        <end position="172"/>
    </location>
</feature>
<reference evidence="3" key="1">
    <citation type="submission" date="2022-08" db="EMBL/GenBank/DDBJ databases">
        <authorList>
            <person name="Giroux E."/>
            <person name="Giroux E."/>
        </authorList>
    </citation>
    <scope>NUCLEOTIDE SEQUENCE</scope>
    <source>
        <strain evidence="3">H1091258</strain>
    </source>
</reference>
<evidence type="ECO:0000313" key="3">
    <source>
        <dbReference type="EMBL" id="CAI0649041.1"/>
    </source>
</evidence>
<evidence type="ECO:0000313" key="4">
    <source>
        <dbReference type="Proteomes" id="UP001152533"/>
    </source>
</evidence>
<sequence>MGASDLGTVFAPPGEGAAFIPSVLTANAPQLYFSFWYLAYNALITRLVVSQEWAIFSIKYCPLRVTRPSNFNNAYGFQEDPISLPKDAAISIGTASLPVLVLAVLCAVLLVIPIAISRKTPPGHMPVVGSSSYAISLACRVSPLARVCSNLRTASDDQDSNEGREEVGESLESVREKMTLDRLKWGEVKMPEDWYHQEDDGQISERVGYLSFGTVFDNPKPPSEGRLYR</sequence>
<name>A0A9W4RXB9_9PEZI</name>
<dbReference type="Proteomes" id="UP001152533">
    <property type="component" value="Unassembled WGS sequence"/>
</dbReference>
<keyword evidence="2" id="KW-1133">Transmembrane helix</keyword>
<accession>A0A9W4RXB9</accession>
<dbReference type="PANTHER" id="PTHR35395">
    <property type="entry name" value="DUF6536 DOMAIN-CONTAINING PROTEIN"/>
    <property type="match status" value="1"/>
</dbReference>
<dbReference type="AlphaFoldDB" id="A0A9W4RXB9"/>
<organism evidence="3 4">
    <name type="scientific">Colletotrichum noveboracense</name>
    <dbReference type="NCBI Taxonomy" id="2664923"/>
    <lineage>
        <taxon>Eukaryota</taxon>
        <taxon>Fungi</taxon>
        <taxon>Dikarya</taxon>
        <taxon>Ascomycota</taxon>
        <taxon>Pezizomycotina</taxon>
        <taxon>Sordariomycetes</taxon>
        <taxon>Hypocreomycetidae</taxon>
        <taxon>Glomerellales</taxon>
        <taxon>Glomerellaceae</taxon>
        <taxon>Colletotrichum</taxon>
        <taxon>Colletotrichum gloeosporioides species complex</taxon>
    </lineage>
</organism>